<gene>
    <name evidence="1" type="ORF">SDC9_152798</name>
</gene>
<evidence type="ECO:0000313" key="1">
    <source>
        <dbReference type="EMBL" id="MPN05547.1"/>
    </source>
</evidence>
<accession>A0A645EUL6</accession>
<proteinExistence type="predicted"/>
<dbReference type="AlphaFoldDB" id="A0A645EUL6"/>
<protein>
    <submittedName>
        <fullName evidence="1">Uncharacterized protein</fullName>
    </submittedName>
</protein>
<name>A0A645EUL6_9ZZZZ</name>
<dbReference type="EMBL" id="VSSQ01051453">
    <property type="protein sequence ID" value="MPN05547.1"/>
    <property type="molecule type" value="Genomic_DNA"/>
</dbReference>
<comment type="caution">
    <text evidence="1">The sequence shown here is derived from an EMBL/GenBank/DDBJ whole genome shotgun (WGS) entry which is preliminary data.</text>
</comment>
<sequence length="98" mass="11002">MVCVQIHRACALTCSELIRIRKRIFQHFHYRDHPRGLVLNAFNGRTCLAQVGEQKCHAAAAFGELKCGVDRPTNRLHVVFNTQQEAGDQLAALLFTAV</sequence>
<organism evidence="1">
    <name type="scientific">bioreactor metagenome</name>
    <dbReference type="NCBI Taxonomy" id="1076179"/>
    <lineage>
        <taxon>unclassified sequences</taxon>
        <taxon>metagenomes</taxon>
        <taxon>ecological metagenomes</taxon>
    </lineage>
</organism>
<reference evidence="1" key="1">
    <citation type="submission" date="2019-08" db="EMBL/GenBank/DDBJ databases">
        <authorList>
            <person name="Kucharzyk K."/>
            <person name="Murdoch R.W."/>
            <person name="Higgins S."/>
            <person name="Loffler F."/>
        </authorList>
    </citation>
    <scope>NUCLEOTIDE SEQUENCE</scope>
</reference>